<evidence type="ECO:0000313" key="3">
    <source>
        <dbReference type="Proteomes" id="UP001495910"/>
    </source>
</evidence>
<feature type="transmembrane region" description="Helical" evidence="1">
    <location>
        <begin position="107"/>
        <end position="125"/>
    </location>
</feature>
<dbReference type="EMBL" id="JBANDC010000001">
    <property type="protein sequence ID" value="MEM4985828.1"/>
    <property type="molecule type" value="Genomic_DNA"/>
</dbReference>
<dbReference type="Pfam" id="PF06961">
    <property type="entry name" value="DUF1294"/>
    <property type="match status" value="1"/>
</dbReference>
<feature type="transmembrane region" description="Helical" evidence="1">
    <location>
        <begin position="20"/>
        <end position="39"/>
    </location>
</feature>
<name>A0ABU9PPA8_9BURK</name>
<proteinExistence type="predicted"/>
<keyword evidence="1" id="KW-0812">Transmembrane</keyword>
<gene>
    <name evidence="2" type="ORF">V8G57_00360</name>
</gene>
<evidence type="ECO:0000313" key="2">
    <source>
        <dbReference type="EMBL" id="MEM4985828.1"/>
    </source>
</evidence>
<reference evidence="2 3" key="1">
    <citation type="submission" date="2024-02" db="EMBL/GenBank/DDBJ databases">
        <title>Draft genome sequence of Collimonas sp. strain H4R21, an effective mineral-weathering bacterial strain isolated from the beech rhizosphere.</title>
        <authorList>
            <person name="Morin E."/>
            <person name="Uroz S."/>
            <person name="Leveau J.H.J."/>
            <person name="Kumar R."/>
            <person name="Rey M.W."/>
            <person name="Pham J."/>
        </authorList>
    </citation>
    <scope>NUCLEOTIDE SEQUENCE [LARGE SCALE GENOMIC DNA]</scope>
    <source>
        <strain evidence="2 3">H4R21</strain>
    </source>
</reference>
<comment type="caution">
    <text evidence="2">The sequence shown here is derived from an EMBL/GenBank/DDBJ whole genome shotgun (WGS) entry which is preliminary data.</text>
</comment>
<protein>
    <submittedName>
        <fullName evidence="2">DUF1294 domain-containing protein</fullName>
    </submittedName>
</protein>
<dbReference type="InterPro" id="IPR010718">
    <property type="entry name" value="DUF1294"/>
</dbReference>
<accession>A0ABU9PPA8</accession>
<keyword evidence="1" id="KW-0472">Membrane</keyword>
<organism evidence="2 3">
    <name type="scientific">Collimonas rhizosphaerae</name>
    <dbReference type="NCBI Taxonomy" id="3126357"/>
    <lineage>
        <taxon>Bacteria</taxon>
        <taxon>Pseudomonadati</taxon>
        <taxon>Pseudomonadota</taxon>
        <taxon>Betaproteobacteria</taxon>
        <taxon>Burkholderiales</taxon>
        <taxon>Oxalobacteraceae</taxon>
        <taxon>Collimonas</taxon>
    </lineage>
</organism>
<evidence type="ECO:0000256" key="1">
    <source>
        <dbReference type="SAM" id="Phobius"/>
    </source>
</evidence>
<dbReference type="RefSeq" id="WP_342827731.1">
    <property type="nucleotide sequence ID" value="NZ_JBANDC010000001.1"/>
</dbReference>
<keyword evidence="1" id="KW-1133">Transmembrane helix</keyword>
<keyword evidence="3" id="KW-1185">Reference proteome</keyword>
<sequence>MRADKRAAAVPSSGAGRSGVVFTVLFYCFLLVATLMVWIPLAVLVFYHAASAIAFLAYALDKDAAKKKRWRTKESTLHLLALAGGWPGAFLAQRIMRHKSKKEEFQAVFWITVILNCCALGWILTKPGAGFLRSAMALGA</sequence>
<feature type="transmembrane region" description="Helical" evidence="1">
    <location>
        <begin position="45"/>
        <end position="65"/>
    </location>
</feature>
<dbReference type="Proteomes" id="UP001495910">
    <property type="component" value="Unassembled WGS sequence"/>
</dbReference>